<accession>A0A370K2T0</accession>
<proteinExistence type="predicted"/>
<feature type="signal peptide" evidence="1">
    <location>
        <begin position="1"/>
        <end position="18"/>
    </location>
</feature>
<comment type="caution">
    <text evidence="2">The sequence shown here is derived from an EMBL/GenBank/DDBJ whole genome shotgun (WGS) entry which is preliminary data.</text>
</comment>
<organism evidence="2 3">
    <name type="scientific">Dyella solisilvae</name>
    <dbReference type="NCBI Taxonomy" id="1920168"/>
    <lineage>
        <taxon>Bacteria</taxon>
        <taxon>Pseudomonadati</taxon>
        <taxon>Pseudomonadota</taxon>
        <taxon>Gammaproteobacteria</taxon>
        <taxon>Lysobacterales</taxon>
        <taxon>Rhodanobacteraceae</taxon>
        <taxon>Dyella</taxon>
    </lineage>
</organism>
<evidence type="ECO:0000313" key="3">
    <source>
        <dbReference type="Proteomes" id="UP000254711"/>
    </source>
</evidence>
<evidence type="ECO:0000313" key="2">
    <source>
        <dbReference type="EMBL" id="RDI96952.1"/>
    </source>
</evidence>
<dbReference type="OrthoDB" id="5526466at2"/>
<sequence length="149" mass="16384">MKRLLAPLLFVLPATVFAAAAHDAPGVQLHGHHFTTEFATNDAAREHGLMMRTELAADHSMLFVFPKDDQRWFWMKNTLIPLDILYFDGNRRLVSVQANVPPCKADPCPSYPSDLPARYVLELPAGMAAKIGAMVGDELTIEGTVGPVQ</sequence>
<dbReference type="PANTHER" id="PTHR37953">
    <property type="entry name" value="UPF0127 PROTEIN MJ1496"/>
    <property type="match status" value="1"/>
</dbReference>
<name>A0A370K2T0_9GAMM</name>
<dbReference type="InterPro" id="IPR003795">
    <property type="entry name" value="DUF192"/>
</dbReference>
<feature type="chain" id="PRO_5016893736" evidence="1">
    <location>
        <begin position="19"/>
        <end position="149"/>
    </location>
</feature>
<dbReference type="Gene3D" id="2.60.120.1140">
    <property type="entry name" value="Protein of unknown function DUF192"/>
    <property type="match status" value="1"/>
</dbReference>
<dbReference type="Pfam" id="PF02643">
    <property type="entry name" value="DUF192"/>
    <property type="match status" value="1"/>
</dbReference>
<protein>
    <submittedName>
        <fullName evidence="2">DUF192 domain-containing protein</fullName>
    </submittedName>
</protein>
<dbReference type="PANTHER" id="PTHR37953:SF1">
    <property type="entry name" value="UPF0127 PROTEIN MJ1496"/>
    <property type="match status" value="1"/>
</dbReference>
<gene>
    <name evidence="2" type="ORF">DVT68_18865</name>
</gene>
<reference evidence="2 3" key="1">
    <citation type="submission" date="2018-07" db="EMBL/GenBank/DDBJ databases">
        <title>Dyella solisilvae sp. nov., isolated from the pine and broad-leaved mixed forest soil.</title>
        <authorList>
            <person name="Gao Z."/>
            <person name="Qiu L."/>
        </authorList>
    </citation>
    <scope>NUCLEOTIDE SEQUENCE [LARGE SCALE GENOMIC DNA]</scope>
    <source>
        <strain evidence="2 3">DHG54</strain>
    </source>
</reference>
<dbReference type="RefSeq" id="WP_114826762.1">
    <property type="nucleotide sequence ID" value="NZ_QQSY01000008.1"/>
</dbReference>
<dbReference type="AlphaFoldDB" id="A0A370K2T0"/>
<evidence type="ECO:0000256" key="1">
    <source>
        <dbReference type="SAM" id="SignalP"/>
    </source>
</evidence>
<keyword evidence="3" id="KW-1185">Reference proteome</keyword>
<keyword evidence="1" id="KW-0732">Signal</keyword>
<dbReference type="InterPro" id="IPR038695">
    <property type="entry name" value="Saro_0823-like_sf"/>
</dbReference>
<dbReference type="EMBL" id="QQSY01000008">
    <property type="protein sequence ID" value="RDI96952.1"/>
    <property type="molecule type" value="Genomic_DNA"/>
</dbReference>
<dbReference type="Proteomes" id="UP000254711">
    <property type="component" value="Unassembled WGS sequence"/>
</dbReference>